<dbReference type="AlphaFoldDB" id="A0A855Y7N0"/>
<evidence type="ECO:0000256" key="1">
    <source>
        <dbReference type="ARBA" id="ARBA00006738"/>
    </source>
</evidence>
<keyword evidence="4" id="KW-0378">Hydrolase</keyword>
<accession>A0A855Y7N0</accession>
<comment type="caution">
    <text evidence="4">The sequence shown here is derived from an EMBL/GenBank/DDBJ whole genome shotgun (WGS) entry which is preliminary data.</text>
</comment>
<evidence type="ECO:0000256" key="2">
    <source>
        <dbReference type="HAMAP-Rule" id="MF_00048"/>
    </source>
</evidence>
<dbReference type="NCBIfam" id="TIGR00252">
    <property type="entry name" value="YraN family protein"/>
    <property type="match status" value="1"/>
</dbReference>
<feature type="region of interest" description="Disordered" evidence="3">
    <location>
        <begin position="1"/>
        <end position="20"/>
    </location>
</feature>
<dbReference type="CDD" id="cd20736">
    <property type="entry name" value="PoNe_Nuclease"/>
    <property type="match status" value="1"/>
</dbReference>
<dbReference type="EMBL" id="QGTZ01000006">
    <property type="protein sequence ID" value="PWW39749.1"/>
    <property type="molecule type" value="Genomic_DNA"/>
</dbReference>
<sequence>MVERRSDQGPASKLTRQQKGRLGEEAACDWLQEHNYHILKRNWRCRSGEIDIVASREEMIIFIEVRSRSGTVQYGTPQESVDIRKMKQVRATASVYLQMTGETNHQIRFDVIAVMLDKAGETVSIDHIINAF</sequence>
<proteinExistence type="inferred from homology"/>
<dbReference type="Gene3D" id="3.40.1350.10">
    <property type="match status" value="1"/>
</dbReference>
<dbReference type="RefSeq" id="WP_109999816.1">
    <property type="nucleotide sequence ID" value="NZ_QGTZ01000006.1"/>
</dbReference>
<organism evidence="4 5">
    <name type="scientific">Paenibacillus pabuli</name>
    <dbReference type="NCBI Taxonomy" id="1472"/>
    <lineage>
        <taxon>Bacteria</taxon>
        <taxon>Bacillati</taxon>
        <taxon>Bacillota</taxon>
        <taxon>Bacilli</taxon>
        <taxon>Bacillales</taxon>
        <taxon>Paenibacillaceae</taxon>
        <taxon>Paenibacillus</taxon>
    </lineage>
</organism>
<evidence type="ECO:0000313" key="4">
    <source>
        <dbReference type="EMBL" id="PWW39749.1"/>
    </source>
</evidence>
<name>A0A855Y7N0_9BACL</name>
<gene>
    <name evidence="4" type="ORF">DET56_106135</name>
</gene>
<dbReference type="PANTHER" id="PTHR34039">
    <property type="entry name" value="UPF0102 PROTEIN YRAN"/>
    <property type="match status" value="1"/>
</dbReference>
<dbReference type="HAMAP" id="MF_00048">
    <property type="entry name" value="UPF0102"/>
    <property type="match status" value="1"/>
</dbReference>
<comment type="similarity">
    <text evidence="1 2">Belongs to the UPF0102 family.</text>
</comment>
<dbReference type="InterPro" id="IPR003509">
    <property type="entry name" value="UPF0102_YraN-like"/>
</dbReference>
<dbReference type="GO" id="GO:0003676">
    <property type="term" value="F:nucleic acid binding"/>
    <property type="evidence" value="ECO:0007669"/>
    <property type="project" value="InterPro"/>
</dbReference>
<reference evidence="4 5" key="1">
    <citation type="submission" date="2018-05" db="EMBL/GenBank/DDBJ databases">
        <title>Freshwater and sediment microbial communities from various areas in North America, analyzing microbe dynamics in response to fracking.</title>
        <authorList>
            <person name="Lamendella R."/>
        </authorList>
    </citation>
    <scope>NUCLEOTIDE SEQUENCE [LARGE SCALE GENOMIC DNA]</scope>
    <source>
        <strain evidence="4 5">DB-3</strain>
    </source>
</reference>
<dbReference type="GO" id="GO:0004519">
    <property type="term" value="F:endonuclease activity"/>
    <property type="evidence" value="ECO:0007669"/>
    <property type="project" value="UniProtKB-KW"/>
</dbReference>
<dbReference type="InterPro" id="IPR011335">
    <property type="entry name" value="Restrct_endonuc-II-like"/>
</dbReference>
<dbReference type="NCBIfam" id="NF009154">
    <property type="entry name" value="PRK12497.3-3"/>
    <property type="match status" value="1"/>
</dbReference>
<dbReference type="PANTHER" id="PTHR34039:SF1">
    <property type="entry name" value="UPF0102 PROTEIN YRAN"/>
    <property type="match status" value="1"/>
</dbReference>
<evidence type="ECO:0000256" key="3">
    <source>
        <dbReference type="SAM" id="MobiDB-lite"/>
    </source>
</evidence>
<dbReference type="SUPFAM" id="SSF52980">
    <property type="entry name" value="Restriction endonuclease-like"/>
    <property type="match status" value="1"/>
</dbReference>
<keyword evidence="4" id="KW-0255">Endonuclease</keyword>
<dbReference type="InterPro" id="IPR011856">
    <property type="entry name" value="tRNA_endonuc-like_dom_sf"/>
</dbReference>
<protein>
    <recommendedName>
        <fullName evidence="2">UPF0102 protein DET56_106135</fullName>
    </recommendedName>
</protein>
<keyword evidence="4" id="KW-0540">Nuclease</keyword>
<dbReference type="Pfam" id="PF02021">
    <property type="entry name" value="UPF0102"/>
    <property type="match status" value="1"/>
</dbReference>
<dbReference type="Proteomes" id="UP000247078">
    <property type="component" value="Unassembled WGS sequence"/>
</dbReference>
<evidence type="ECO:0000313" key="5">
    <source>
        <dbReference type="Proteomes" id="UP000247078"/>
    </source>
</evidence>
<dbReference type="NCBIfam" id="NF009150">
    <property type="entry name" value="PRK12497.1-3"/>
    <property type="match status" value="1"/>
</dbReference>